<gene>
    <name evidence="2" type="ORF">HARCEL1_10700</name>
</gene>
<dbReference type="Pfam" id="PF23933">
    <property type="entry name" value="DUF7269"/>
    <property type="match status" value="1"/>
</dbReference>
<evidence type="ECO:0000256" key="1">
    <source>
        <dbReference type="SAM" id="MobiDB-lite"/>
    </source>
</evidence>
<keyword evidence="3" id="KW-1185">Reference proteome</keyword>
<reference evidence="2 3" key="1">
    <citation type="submission" date="2018-04" db="EMBL/GenBank/DDBJ databases">
        <title>Halococcoides cellulosivorans gen. nov., sp. nov., an extremely halophilic cellulose-utilizing haloarchaeon from hypersaline lakes.</title>
        <authorList>
            <person name="Sorokin D.Y."/>
            <person name="Toshchakov S.V."/>
            <person name="Samarov N.I."/>
            <person name="Korzhenkov A."/>
            <person name="Kublanov I.V."/>
        </authorList>
    </citation>
    <scope>NUCLEOTIDE SEQUENCE [LARGE SCALE GENOMIC DNA]</scope>
    <source>
        <strain evidence="2 3">HArcel1</strain>
    </source>
</reference>
<dbReference type="AlphaFoldDB" id="A0A2R4X2V0"/>
<sequence>MRYRDWAAVGTALVVLAAAVLALVAGVGAGILGTALAALVGIVGVCWSSYRVLRRSGGGVPSIQPPERSPERSRRAATVSGRDLLDPLEAATGAIRGADDLERAAERVRPVLRATLIEVYEASGADRATAERDLAAGAWTDDSTAAALLDPAVEPPARPLSVRIERWLFPERVFRRRVNRAVDAIVHTAEDRLPTVAGQTAPRPVPITDPPLAELRRTVDGRLEPAGAQFGGRSE</sequence>
<feature type="region of interest" description="Disordered" evidence="1">
    <location>
        <begin position="56"/>
        <end position="77"/>
    </location>
</feature>
<dbReference type="Proteomes" id="UP000244727">
    <property type="component" value="Chromosome"/>
</dbReference>
<dbReference type="EMBL" id="CP028858">
    <property type="protein sequence ID" value="AWB28139.1"/>
    <property type="molecule type" value="Genomic_DNA"/>
</dbReference>
<dbReference type="GeneID" id="36512981"/>
<name>A0A2R4X2V0_9EURY</name>
<evidence type="ECO:0000313" key="2">
    <source>
        <dbReference type="EMBL" id="AWB28139.1"/>
    </source>
</evidence>
<dbReference type="RefSeq" id="WP_108383351.1">
    <property type="nucleotide sequence ID" value="NZ_CP028858.1"/>
</dbReference>
<protein>
    <submittedName>
        <fullName evidence="2">Uncharacterized protein</fullName>
    </submittedName>
</protein>
<organism evidence="2 3">
    <name type="scientific">Halococcoides cellulosivorans</name>
    <dbReference type="NCBI Taxonomy" id="1679096"/>
    <lineage>
        <taxon>Archaea</taxon>
        <taxon>Methanobacteriati</taxon>
        <taxon>Methanobacteriota</taxon>
        <taxon>Stenosarchaea group</taxon>
        <taxon>Halobacteria</taxon>
        <taxon>Halobacteriales</taxon>
        <taxon>Haloarculaceae</taxon>
        <taxon>Halococcoides</taxon>
    </lineage>
</organism>
<dbReference type="KEGG" id="harc:HARCEL1_10700"/>
<dbReference type="InterPro" id="IPR055693">
    <property type="entry name" value="DUF7269"/>
</dbReference>
<evidence type="ECO:0000313" key="3">
    <source>
        <dbReference type="Proteomes" id="UP000244727"/>
    </source>
</evidence>
<accession>A0A2R4X2V0</accession>
<proteinExistence type="predicted"/>